<name>A0A2K3YUV8_9STAP</name>
<evidence type="ECO:0000256" key="3">
    <source>
        <dbReference type="ARBA" id="ARBA00016025"/>
    </source>
</evidence>
<dbReference type="OrthoDB" id="2417783at2"/>
<accession>A0A2K3YUV8</accession>
<keyword evidence="5" id="KW-1003">Cell membrane</keyword>
<feature type="transmembrane region" description="Helical" evidence="9">
    <location>
        <begin position="57"/>
        <end position="78"/>
    </location>
</feature>
<evidence type="ECO:0000256" key="5">
    <source>
        <dbReference type="ARBA" id="ARBA00022475"/>
    </source>
</evidence>
<dbReference type="GO" id="GO:0005886">
    <property type="term" value="C:plasma membrane"/>
    <property type="evidence" value="ECO:0007669"/>
    <property type="project" value="UniProtKB-SubCell"/>
</dbReference>
<dbReference type="Proteomes" id="UP000242752">
    <property type="component" value="Unassembled WGS sequence"/>
</dbReference>
<keyword evidence="7 9" id="KW-1133">Transmembrane helix</keyword>
<gene>
    <name evidence="9" type="primary">sepA</name>
    <name evidence="10" type="ORF">CD122_02615</name>
</gene>
<evidence type="ECO:0000256" key="4">
    <source>
        <dbReference type="ARBA" id="ARBA00022448"/>
    </source>
</evidence>
<evidence type="ECO:0000313" key="10">
    <source>
        <dbReference type="EMBL" id="PNZ29399.1"/>
    </source>
</evidence>
<keyword evidence="4 9" id="KW-0813">Transport</keyword>
<feature type="transmembrane region" description="Helical" evidence="9">
    <location>
        <begin position="7"/>
        <end position="33"/>
    </location>
</feature>
<comment type="subcellular location">
    <subcellularLocation>
        <location evidence="1 9">Cell membrane</location>
        <topology evidence="1 9">Multi-pass membrane protein</topology>
    </subcellularLocation>
</comment>
<dbReference type="AlphaFoldDB" id="A0A2K3YUV8"/>
<evidence type="ECO:0000313" key="11">
    <source>
        <dbReference type="Proteomes" id="UP000242752"/>
    </source>
</evidence>
<feature type="transmembrane region" description="Helical" evidence="9">
    <location>
        <begin position="90"/>
        <end position="111"/>
    </location>
</feature>
<dbReference type="Pfam" id="PF17080">
    <property type="entry name" value="SepA"/>
    <property type="match status" value="1"/>
</dbReference>
<comment type="similarity">
    <text evidence="2 9">Belongs to the multidrug resistance efflux pump SepA family.</text>
</comment>
<dbReference type="RefSeq" id="WP_103357447.1">
    <property type="nucleotide sequence ID" value="NZ_CP113107.1"/>
</dbReference>
<evidence type="ECO:0000256" key="6">
    <source>
        <dbReference type="ARBA" id="ARBA00022692"/>
    </source>
</evidence>
<organism evidence="10 11">
    <name type="scientific">Staphylococcus rostri</name>
    <dbReference type="NCBI Taxonomy" id="522262"/>
    <lineage>
        <taxon>Bacteria</taxon>
        <taxon>Bacillati</taxon>
        <taxon>Bacillota</taxon>
        <taxon>Bacilli</taxon>
        <taxon>Bacillales</taxon>
        <taxon>Staphylococcaceae</taxon>
        <taxon>Staphylococcus</taxon>
    </lineage>
</organism>
<protein>
    <recommendedName>
        <fullName evidence="3 9">Multidrug resistance efflux pump SepA</fullName>
    </recommendedName>
    <alternativeName>
        <fullName evidence="9">Antiseptic resistance protein SepA</fullName>
    </alternativeName>
</protein>
<evidence type="ECO:0000256" key="9">
    <source>
        <dbReference type="RuleBase" id="RU362138"/>
    </source>
</evidence>
<keyword evidence="6 9" id="KW-0812">Transmembrane</keyword>
<comment type="function">
    <text evidence="9">Involved in multidrug efflux.</text>
</comment>
<keyword evidence="11" id="KW-1185">Reference proteome</keyword>
<comment type="caution">
    <text evidence="10">The sequence shown here is derived from an EMBL/GenBank/DDBJ whole genome shotgun (WGS) entry which is preliminary data.</text>
</comment>
<feature type="transmembrane region" description="Helical" evidence="9">
    <location>
        <begin position="123"/>
        <end position="141"/>
    </location>
</feature>
<evidence type="ECO:0000256" key="2">
    <source>
        <dbReference type="ARBA" id="ARBA00006238"/>
    </source>
</evidence>
<sequence>MKGKFNIFSLFVIFSIFAISGMIFLTLLAFGLYGVSRILIILDLGEFAYNEGFYDNLIYYGSYILLSYFVIFCIEYTMDLLRKKLYFSPYFQGMTFHLITYTLMVVMFYYMIHIHYAKIHIDYWVLMIIIALLYVCKEVFYPESEDLNRRKW</sequence>
<evidence type="ECO:0000256" key="1">
    <source>
        <dbReference type="ARBA" id="ARBA00004651"/>
    </source>
</evidence>
<evidence type="ECO:0000256" key="8">
    <source>
        <dbReference type="ARBA" id="ARBA00023136"/>
    </source>
</evidence>
<keyword evidence="8 9" id="KW-0472">Membrane</keyword>
<reference evidence="10 11" key="1">
    <citation type="submission" date="2017-08" db="EMBL/GenBank/DDBJ databases">
        <title>Draft genome sequences of 64 type strains of genus Staph aureus.</title>
        <authorList>
            <person name="Cole K."/>
            <person name="Golubchik T."/>
            <person name="Russell J."/>
            <person name="Foster D."/>
            <person name="Llewelyn M."/>
            <person name="Wilson D."/>
            <person name="Crook D."/>
            <person name="Paul J."/>
        </authorList>
    </citation>
    <scope>NUCLEOTIDE SEQUENCE [LARGE SCALE GENOMIC DNA]</scope>
    <source>
        <strain evidence="10 11">DSM 21968</strain>
    </source>
</reference>
<proteinExistence type="inferred from homology"/>
<dbReference type="EMBL" id="PPRF01000016">
    <property type="protein sequence ID" value="PNZ29399.1"/>
    <property type="molecule type" value="Genomic_DNA"/>
</dbReference>
<evidence type="ECO:0000256" key="7">
    <source>
        <dbReference type="ARBA" id="ARBA00022989"/>
    </source>
</evidence>
<dbReference type="InterPro" id="IPR031396">
    <property type="entry name" value="SepA"/>
</dbReference>